<name>A0ABU6ACK9_9PSEU</name>
<sequence>MPSQQDVKTVRRSNVPCRLVALAIAAATALGLAPAAQAAIDDPAQHVNPFVGTKPGEPAFGHGGLRATPSPARWHRSG</sequence>
<proteinExistence type="predicted"/>
<dbReference type="EMBL" id="JAWLNX010000011">
    <property type="protein sequence ID" value="MEB3369244.1"/>
    <property type="molecule type" value="Genomic_DNA"/>
</dbReference>
<protein>
    <submittedName>
        <fullName evidence="3">Uncharacterized protein</fullName>
    </submittedName>
</protein>
<evidence type="ECO:0000256" key="1">
    <source>
        <dbReference type="SAM" id="MobiDB-lite"/>
    </source>
</evidence>
<feature type="signal peptide" evidence="2">
    <location>
        <begin position="1"/>
        <end position="38"/>
    </location>
</feature>
<organism evidence="3 4">
    <name type="scientific">Saccharopolyspora mangrovi</name>
    <dbReference type="NCBI Taxonomy" id="3082379"/>
    <lineage>
        <taxon>Bacteria</taxon>
        <taxon>Bacillati</taxon>
        <taxon>Actinomycetota</taxon>
        <taxon>Actinomycetes</taxon>
        <taxon>Pseudonocardiales</taxon>
        <taxon>Pseudonocardiaceae</taxon>
        <taxon>Saccharopolyspora</taxon>
    </lineage>
</organism>
<evidence type="ECO:0000313" key="4">
    <source>
        <dbReference type="Proteomes" id="UP001327093"/>
    </source>
</evidence>
<evidence type="ECO:0000313" key="3">
    <source>
        <dbReference type="EMBL" id="MEB3369244.1"/>
    </source>
</evidence>
<comment type="caution">
    <text evidence="3">The sequence shown here is derived from an EMBL/GenBank/DDBJ whole genome shotgun (WGS) entry which is preliminary data.</text>
</comment>
<accession>A0ABU6ACK9</accession>
<dbReference type="RefSeq" id="WP_324266731.1">
    <property type="nucleotide sequence ID" value="NZ_JAWLNX010000011.1"/>
</dbReference>
<gene>
    <name evidence="3" type="ORF">R4I43_17685</name>
</gene>
<dbReference type="Proteomes" id="UP001327093">
    <property type="component" value="Unassembled WGS sequence"/>
</dbReference>
<reference evidence="3 4" key="1">
    <citation type="submission" date="2023-10" db="EMBL/GenBank/DDBJ databases">
        <title>Saccharopolyspora sp. nov., isolated from mangrove soil.</title>
        <authorList>
            <person name="Lu Y."/>
            <person name="Liu W."/>
        </authorList>
    </citation>
    <scope>NUCLEOTIDE SEQUENCE [LARGE SCALE GENOMIC DNA]</scope>
    <source>
        <strain evidence="3 4">S2-29</strain>
    </source>
</reference>
<evidence type="ECO:0000256" key="2">
    <source>
        <dbReference type="SAM" id="SignalP"/>
    </source>
</evidence>
<keyword evidence="4" id="KW-1185">Reference proteome</keyword>
<feature type="chain" id="PRO_5046786971" evidence="2">
    <location>
        <begin position="39"/>
        <end position="78"/>
    </location>
</feature>
<keyword evidence="2" id="KW-0732">Signal</keyword>
<feature type="region of interest" description="Disordered" evidence="1">
    <location>
        <begin position="56"/>
        <end position="78"/>
    </location>
</feature>